<dbReference type="InterPro" id="IPR036047">
    <property type="entry name" value="F-box-like_dom_sf"/>
</dbReference>
<keyword evidence="3" id="KW-1185">Reference proteome</keyword>
<dbReference type="SUPFAM" id="SSF81383">
    <property type="entry name" value="F-box domain"/>
    <property type="match status" value="1"/>
</dbReference>
<dbReference type="OrthoDB" id="3140657at2759"/>
<evidence type="ECO:0000259" key="1">
    <source>
        <dbReference type="PROSITE" id="PS50181"/>
    </source>
</evidence>
<sequence>MESQNDPTLMGLPLELQHIVCTFLEKADLLSLRLVSRCFATVTVTPLSKRLDRLQNIPVLITREGLQIFRGICQTPEFLEKMESVRFIGEVERAIGCLLNPKRFSLSATQMMEAIQFGLEQKALVASESVAAELLADALRLLKDAPNIRRVNLGFDTVYYRSGQACGMRAIFRKLGLNATLQASFGAEGNEYVPRDVHHNIPIPLRALKASGFDQKVVRIYIDPYYGIVTRTPFLDPEFWNVVDIDCLQKLKISRHTELKRTAERDWAWVSPCLRSAARIDNLSLTGCRAPRECTKCPHERYRRYKNCVAPGKGCKGCGAITRTLASTTFPNLQKLKLEHLLLSEEILKSLLNACKPTLTSIRLCNIELECGTWRSIFELLKEAGELERVYLRSLYQELSGATGDTETGKHEVAVWTKNDVATFLDQVVAGFAAVLIYPDAINAKLAFVEVRFPCGYTDPFLRRYSGMEWVSLHIPLHYSDGA</sequence>
<protein>
    <recommendedName>
        <fullName evidence="1">F-box domain-containing protein</fullName>
    </recommendedName>
</protein>
<dbReference type="SUPFAM" id="SSF52047">
    <property type="entry name" value="RNI-like"/>
    <property type="match status" value="1"/>
</dbReference>
<dbReference type="AlphaFoldDB" id="A0A6G1IGM2"/>
<accession>A0A6G1IGM2</accession>
<evidence type="ECO:0000313" key="3">
    <source>
        <dbReference type="Proteomes" id="UP000799291"/>
    </source>
</evidence>
<dbReference type="InterPro" id="IPR032675">
    <property type="entry name" value="LRR_dom_sf"/>
</dbReference>
<dbReference type="EMBL" id="MU005626">
    <property type="protein sequence ID" value="KAF2677049.1"/>
    <property type="molecule type" value="Genomic_DNA"/>
</dbReference>
<organism evidence="2 3">
    <name type="scientific">Lentithecium fluviatile CBS 122367</name>
    <dbReference type="NCBI Taxonomy" id="1168545"/>
    <lineage>
        <taxon>Eukaryota</taxon>
        <taxon>Fungi</taxon>
        <taxon>Dikarya</taxon>
        <taxon>Ascomycota</taxon>
        <taxon>Pezizomycotina</taxon>
        <taxon>Dothideomycetes</taxon>
        <taxon>Pleosporomycetidae</taxon>
        <taxon>Pleosporales</taxon>
        <taxon>Massarineae</taxon>
        <taxon>Lentitheciaceae</taxon>
        <taxon>Lentithecium</taxon>
    </lineage>
</organism>
<dbReference type="PROSITE" id="PS50181">
    <property type="entry name" value="FBOX"/>
    <property type="match status" value="1"/>
</dbReference>
<proteinExistence type="predicted"/>
<reference evidence="2" key="1">
    <citation type="journal article" date="2020" name="Stud. Mycol.">
        <title>101 Dothideomycetes genomes: a test case for predicting lifestyles and emergence of pathogens.</title>
        <authorList>
            <person name="Haridas S."/>
            <person name="Albert R."/>
            <person name="Binder M."/>
            <person name="Bloem J."/>
            <person name="Labutti K."/>
            <person name="Salamov A."/>
            <person name="Andreopoulos B."/>
            <person name="Baker S."/>
            <person name="Barry K."/>
            <person name="Bills G."/>
            <person name="Bluhm B."/>
            <person name="Cannon C."/>
            <person name="Castanera R."/>
            <person name="Culley D."/>
            <person name="Daum C."/>
            <person name="Ezra D."/>
            <person name="Gonzalez J."/>
            <person name="Henrissat B."/>
            <person name="Kuo A."/>
            <person name="Liang C."/>
            <person name="Lipzen A."/>
            <person name="Lutzoni F."/>
            <person name="Magnuson J."/>
            <person name="Mondo S."/>
            <person name="Nolan M."/>
            <person name="Ohm R."/>
            <person name="Pangilinan J."/>
            <person name="Park H.-J."/>
            <person name="Ramirez L."/>
            <person name="Alfaro M."/>
            <person name="Sun H."/>
            <person name="Tritt A."/>
            <person name="Yoshinaga Y."/>
            <person name="Zwiers L.-H."/>
            <person name="Turgeon B."/>
            <person name="Goodwin S."/>
            <person name="Spatafora J."/>
            <person name="Crous P."/>
            <person name="Grigoriev I."/>
        </authorList>
    </citation>
    <scope>NUCLEOTIDE SEQUENCE</scope>
    <source>
        <strain evidence="2">CBS 122367</strain>
    </source>
</reference>
<dbReference type="Gene3D" id="3.80.10.10">
    <property type="entry name" value="Ribonuclease Inhibitor"/>
    <property type="match status" value="1"/>
</dbReference>
<dbReference type="InterPro" id="IPR001810">
    <property type="entry name" value="F-box_dom"/>
</dbReference>
<feature type="domain" description="F-box" evidence="1">
    <location>
        <begin position="6"/>
        <end position="54"/>
    </location>
</feature>
<dbReference type="Proteomes" id="UP000799291">
    <property type="component" value="Unassembled WGS sequence"/>
</dbReference>
<name>A0A6G1IGM2_9PLEO</name>
<gene>
    <name evidence="2" type="ORF">K458DRAFT_466798</name>
</gene>
<evidence type="ECO:0000313" key="2">
    <source>
        <dbReference type="EMBL" id="KAF2677049.1"/>
    </source>
</evidence>